<dbReference type="EMBL" id="UINC01022841">
    <property type="protein sequence ID" value="SVA93294.1"/>
    <property type="molecule type" value="Genomic_DNA"/>
</dbReference>
<accession>A0A381ZW19</accession>
<proteinExistence type="predicted"/>
<evidence type="ECO:0000313" key="2">
    <source>
        <dbReference type="EMBL" id="SVA93294.1"/>
    </source>
</evidence>
<reference evidence="2" key="1">
    <citation type="submission" date="2018-05" db="EMBL/GenBank/DDBJ databases">
        <authorList>
            <person name="Lanie J.A."/>
            <person name="Ng W.-L."/>
            <person name="Kazmierczak K.M."/>
            <person name="Andrzejewski T.M."/>
            <person name="Davidsen T.M."/>
            <person name="Wayne K.J."/>
            <person name="Tettelin H."/>
            <person name="Glass J.I."/>
            <person name="Rusch D."/>
            <person name="Podicherti R."/>
            <person name="Tsui H.-C.T."/>
            <person name="Winkler M.E."/>
        </authorList>
    </citation>
    <scope>NUCLEOTIDE SEQUENCE</scope>
</reference>
<evidence type="ECO:0000256" key="1">
    <source>
        <dbReference type="SAM" id="MobiDB-lite"/>
    </source>
</evidence>
<feature type="region of interest" description="Disordered" evidence="1">
    <location>
        <begin position="31"/>
        <end position="50"/>
    </location>
</feature>
<protein>
    <submittedName>
        <fullName evidence="2">Uncharacterized protein</fullName>
    </submittedName>
</protein>
<sequence>DCGNCGFNFKKAATSAASLFRNDSFTIFAGSKTPEKGQESSAVTASADSEDIAVMDHPEDSQENPELESGEFLLNLSDAG</sequence>
<feature type="non-terminal residue" evidence="2">
    <location>
        <position position="1"/>
    </location>
</feature>
<feature type="region of interest" description="Disordered" evidence="1">
    <location>
        <begin position="56"/>
        <end position="80"/>
    </location>
</feature>
<dbReference type="AlphaFoldDB" id="A0A381ZW19"/>
<gene>
    <name evidence="2" type="ORF">METZ01_LOCUS146148</name>
</gene>
<name>A0A381ZW19_9ZZZZ</name>
<organism evidence="2">
    <name type="scientific">marine metagenome</name>
    <dbReference type="NCBI Taxonomy" id="408172"/>
    <lineage>
        <taxon>unclassified sequences</taxon>
        <taxon>metagenomes</taxon>
        <taxon>ecological metagenomes</taxon>
    </lineage>
</organism>